<evidence type="ECO:0000256" key="3">
    <source>
        <dbReference type="SAM" id="MobiDB-lite"/>
    </source>
</evidence>
<protein>
    <submittedName>
        <fullName evidence="6">Recombinase family protein</fullName>
    </submittedName>
</protein>
<keyword evidence="7" id="KW-1185">Reference proteome</keyword>
<dbReference type="InterPro" id="IPR038109">
    <property type="entry name" value="DNA_bind_recomb_sf"/>
</dbReference>
<dbReference type="PROSITE" id="PS51737">
    <property type="entry name" value="RECOMBINASE_DNA_BIND"/>
    <property type="match status" value="1"/>
</dbReference>
<dbReference type="InterPro" id="IPR006119">
    <property type="entry name" value="Resolv_N"/>
</dbReference>
<evidence type="ECO:0000256" key="1">
    <source>
        <dbReference type="ARBA" id="ARBA00023125"/>
    </source>
</evidence>
<dbReference type="CDD" id="cd00338">
    <property type="entry name" value="Ser_Recombinase"/>
    <property type="match status" value="1"/>
</dbReference>
<dbReference type="SMART" id="SM00857">
    <property type="entry name" value="Resolvase"/>
    <property type="match status" value="1"/>
</dbReference>
<dbReference type="Gene3D" id="3.40.50.1390">
    <property type="entry name" value="Resolvase, N-terminal catalytic domain"/>
    <property type="match status" value="1"/>
</dbReference>
<comment type="caution">
    <text evidence="6">The sequence shown here is derived from an EMBL/GenBank/DDBJ whole genome shotgun (WGS) entry which is preliminary data.</text>
</comment>
<evidence type="ECO:0000313" key="7">
    <source>
        <dbReference type="Proteomes" id="UP001550850"/>
    </source>
</evidence>
<name>A0ABV2YFT3_9ACTN</name>
<sequence length="686" mass="77389">MPIVARPRAQETAALVVAKYRRVSTPDQLDGFGLEEQDRICNEWLSRHPGTTLYDDYVDGAASGALESRPDMDRLVADGKGQNFNRILVPKVDRIGRTARAAYQWAWNMADIGIHFISVAEGIDTSTENGWQQFMQYVTFSETEWRRIKERTVAGRELKISYGGWPGGPAPYGYRIAENSPLVAERRRKKFTVLVTDSHEAMVLSVAVALLVDDGLNISETAEELNRRKHYTRSGVPWSAANLRARLRHESIQHGYVLYRKANRGNGKNTTLRHEDGSPVHGETLKIAVPRIFDEARANTLVERLKEVGFRNARKADRPYPLSNHIKGRCGQDYVGGGTAERRAYRCNGLTVKGASCGEPSFGADEIEEAVWTPLSGLLKDERRLRDMAGERVRTLPGDRAKYEARVHAYTEQIAQQETLLQQRVPEYVRAGVSPQVLDAAVRSLEGEKQRLAKERAIAQQWLDQHAEQEDRVRRLVGIVSNAPEHLDTMTPEERADIFAMLKLEIHPGPVENTAKPGVRCEVTDWHHETGMLVPPDPTDEEWETVLEVLRGYFHGRRRKHFAGKYDIREQYRGMLHRLRHGLSWVGMPLTFGPVNAIRERQLTWWKEGAWKDVMTALGADKRGVPAYRRPTLPTLRIVAQLGVGLLVEVNTGNALDKPKSEAELSSSHHVSSLPCHIRAESSRST</sequence>
<feature type="region of interest" description="Disordered" evidence="3">
    <location>
        <begin position="658"/>
        <end position="686"/>
    </location>
</feature>
<gene>
    <name evidence="6" type="ORF">AB0E65_10240</name>
</gene>
<feature type="domain" description="Resolvase/invertase-type recombinase catalytic" evidence="4">
    <location>
        <begin position="16"/>
        <end position="163"/>
    </location>
</feature>
<dbReference type="SUPFAM" id="SSF53041">
    <property type="entry name" value="Resolvase-like"/>
    <property type="match status" value="1"/>
</dbReference>
<accession>A0ABV2YFT3</accession>
<keyword evidence="1" id="KW-0238">DNA-binding</keyword>
<evidence type="ECO:0000259" key="4">
    <source>
        <dbReference type="PROSITE" id="PS51736"/>
    </source>
</evidence>
<feature type="domain" description="Recombinase" evidence="5">
    <location>
        <begin position="171"/>
        <end position="311"/>
    </location>
</feature>
<dbReference type="Gene3D" id="3.90.1750.20">
    <property type="entry name" value="Putative Large Serine Recombinase, Chain B, Domain 2"/>
    <property type="match status" value="1"/>
</dbReference>
<dbReference type="EMBL" id="JBEZUR010000011">
    <property type="protein sequence ID" value="MEU3554581.1"/>
    <property type="molecule type" value="Genomic_DNA"/>
</dbReference>
<organism evidence="6 7">
    <name type="scientific">Streptomyces fragilis</name>
    <dbReference type="NCBI Taxonomy" id="67301"/>
    <lineage>
        <taxon>Bacteria</taxon>
        <taxon>Bacillati</taxon>
        <taxon>Actinomycetota</taxon>
        <taxon>Actinomycetes</taxon>
        <taxon>Kitasatosporales</taxon>
        <taxon>Streptomycetaceae</taxon>
        <taxon>Streptomyces</taxon>
    </lineage>
</organism>
<dbReference type="Pfam" id="PF13408">
    <property type="entry name" value="Zn_ribbon_recom"/>
    <property type="match status" value="1"/>
</dbReference>
<dbReference type="PANTHER" id="PTHR30461:SF2">
    <property type="entry name" value="SERINE RECOMBINASE PINE-RELATED"/>
    <property type="match status" value="1"/>
</dbReference>
<dbReference type="InterPro" id="IPR011109">
    <property type="entry name" value="DNA_bind_recombinase_dom"/>
</dbReference>
<dbReference type="InterPro" id="IPR050639">
    <property type="entry name" value="SSR_resolvase"/>
</dbReference>
<dbReference type="Pfam" id="PF00239">
    <property type="entry name" value="Resolvase"/>
    <property type="match status" value="1"/>
</dbReference>
<dbReference type="InterPro" id="IPR025827">
    <property type="entry name" value="Zn_ribbon_recom_dom"/>
</dbReference>
<dbReference type="Proteomes" id="UP001550850">
    <property type="component" value="Unassembled WGS sequence"/>
</dbReference>
<reference evidence="6 7" key="1">
    <citation type="submission" date="2024-06" db="EMBL/GenBank/DDBJ databases">
        <title>The Natural Products Discovery Center: Release of the First 8490 Sequenced Strains for Exploring Actinobacteria Biosynthetic Diversity.</title>
        <authorList>
            <person name="Kalkreuter E."/>
            <person name="Kautsar S.A."/>
            <person name="Yang D."/>
            <person name="Bader C.D."/>
            <person name="Teijaro C.N."/>
            <person name="Fluegel L."/>
            <person name="Davis C.M."/>
            <person name="Simpson J.R."/>
            <person name="Lauterbach L."/>
            <person name="Steele A.D."/>
            <person name="Gui C."/>
            <person name="Meng S."/>
            <person name="Li G."/>
            <person name="Viehrig K."/>
            <person name="Ye F."/>
            <person name="Su P."/>
            <person name="Kiefer A.F."/>
            <person name="Nichols A."/>
            <person name="Cepeda A.J."/>
            <person name="Yan W."/>
            <person name="Fan B."/>
            <person name="Jiang Y."/>
            <person name="Adhikari A."/>
            <person name="Zheng C.-J."/>
            <person name="Schuster L."/>
            <person name="Cowan T.M."/>
            <person name="Smanski M.J."/>
            <person name="Chevrette M.G."/>
            <person name="De Carvalho L.P.S."/>
            <person name="Shen B."/>
        </authorList>
    </citation>
    <scope>NUCLEOTIDE SEQUENCE [LARGE SCALE GENOMIC DNA]</scope>
    <source>
        <strain evidence="6 7">NPDC038104</strain>
    </source>
</reference>
<proteinExistence type="predicted"/>
<dbReference type="RefSeq" id="WP_108951627.1">
    <property type="nucleotide sequence ID" value="NZ_BEVZ01000001.1"/>
</dbReference>
<keyword evidence="2" id="KW-0233">DNA recombination</keyword>
<dbReference type="PROSITE" id="PS51736">
    <property type="entry name" value="RECOMBINASES_3"/>
    <property type="match status" value="1"/>
</dbReference>
<evidence type="ECO:0000256" key="2">
    <source>
        <dbReference type="ARBA" id="ARBA00023172"/>
    </source>
</evidence>
<evidence type="ECO:0000313" key="6">
    <source>
        <dbReference type="EMBL" id="MEU3554581.1"/>
    </source>
</evidence>
<evidence type="ECO:0000259" key="5">
    <source>
        <dbReference type="PROSITE" id="PS51737"/>
    </source>
</evidence>
<dbReference type="InterPro" id="IPR036162">
    <property type="entry name" value="Resolvase-like_N_sf"/>
</dbReference>
<dbReference type="PANTHER" id="PTHR30461">
    <property type="entry name" value="DNA-INVERTASE FROM LAMBDOID PROPHAGE"/>
    <property type="match status" value="1"/>
</dbReference>